<organism evidence="2 3">
    <name type="scientific">Zizania palustris</name>
    <name type="common">Northern wild rice</name>
    <dbReference type="NCBI Taxonomy" id="103762"/>
    <lineage>
        <taxon>Eukaryota</taxon>
        <taxon>Viridiplantae</taxon>
        <taxon>Streptophyta</taxon>
        <taxon>Embryophyta</taxon>
        <taxon>Tracheophyta</taxon>
        <taxon>Spermatophyta</taxon>
        <taxon>Magnoliopsida</taxon>
        <taxon>Liliopsida</taxon>
        <taxon>Poales</taxon>
        <taxon>Poaceae</taxon>
        <taxon>BOP clade</taxon>
        <taxon>Oryzoideae</taxon>
        <taxon>Oryzeae</taxon>
        <taxon>Zizaniinae</taxon>
        <taxon>Zizania</taxon>
    </lineage>
</organism>
<feature type="region of interest" description="Disordered" evidence="1">
    <location>
        <begin position="17"/>
        <end position="42"/>
    </location>
</feature>
<comment type="caution">
    <text evidence="2">The sequence shown here is derived from an EMBL/GenBank/DDBJ whole genome shotgun (WGS) entry which is preliminary data.</text>
</comment>
<dbReference type="Proteomes" id="UP000729402">
    <property type="component" value="Unassembled WGS sequence"/>
</dbReference>
<name>A0A8J5SI32_ZIZPA</name>
<sequence>MMVGIFPVSKHLLDRCLSPGETASPSGGHPRQPPTVTPSCPRGSLAYPPCLPGLPSRGPSNFWIGACTLGGRSRIHLASGASFSRSVLGFRSGGPPMTSDPSRRGNLLHRLPPPD</sequence>
<dbReference type="AlphaFoldDB" id="A0A8J5SI32"/>
<evidence type="ECO:0000313" key="2">
    <source>
        <dbReference type="EMBL" id="KAG8069402.1"/>
    </source>
</evidence>
<proteinExistence type="predicted"/>
<protein>
    <submittedName>
        <fullName evidence="2">Uncharacterized protein</fullName>
    </submittedName>
</protein>
<feature type="region of interest" description="Disordered" evidence="1">
    <location>
        <begin position="86"/>
        <end position="115"/>
    </location>
</feature>
<reference evidence="2" key="2">
    <citation type="submission" date="2021-02" db="EMBL/GenBank/DDBJ databases">
        <authorList>
            <person name="Kimball J.A."/>
            <person name="Haas M.W."/>
            <person name="Macchietto M."/>
            <person name="Kono T."/>
            <person name="Duquette J."/>
            <person name="Shao M."/>
        </authorList>
    </citation>
    <scope>NUCLEOTIDE SEQUENCE</scope>
    <source>
        <tissue evidence="2">Fresh leaf tissue</tissue>
    </source>
</reference>
<reference evidence="2" key="1">
    <citation type="journal article" date="2021" name="bioRxiv">
        <title>Whole Genome Assembly and Annotation of Northern Wild Rice, Zizania palustris L., Supports a Whole Genome Duplication in the Zizania Genus.</title>
        <authorList>
            <person name="Haas M."/>
            <person name="Kono T."/>
            <person name="Macchietto M."/>
            <person name="Millas R."/>
            <person name="McGilp L."/>
            <person name="Shao M."/>
            <person name="Duquette J."/>
            <person name="Hirsch C.N."/>
            <person name="Kimball J."/>
        </authorList>
    </citation>
    <scope>NUCLEOTIDE SEQUENCE</scope>
    <source>
        <tissue evidence="2">Fresh leaf tissue</tissue>
    </source>
</reference>
<keyword evidence="3" id="KW-1185">Reference proteome</keyword>
<evidence type="ECO:0000256" key="1">
    <source>
        <dbReference type="SAM" id="MobiDB-lite"/>
    </source>
</evidence>
<accession>A0A8J5SI32</accession>
<evidence type="ECO:0000313" key="3">
    <source>
        <dbReference type="Proteomes" id="UP000729402"/>
    </source>
</evidence>
<dbReference type="EMBL" id="JAAALK010000284">
    <property type="protein sequence ID" value="KAG8069402.1"/>
    <property type="molecule type" value="Genomic_DNA"/>
</dbReference>
<gene>
    <name evidence="2" type="ORF">GUJ93_ZPchr0005g15664</name>
</gene>